<accession>A0A9X9MCW1</accession>
<proteinExistence type="predicted"/>
<sequence length="68" mass="7801">MVNHISCQKKTPETVRKPIHVNMHRDIKVPLRKHNLELPMSPHCVPSNLCIDDIDNRLGSKKELAPVQ</sequence>
<keyword evidence="2" id="KW-1185">Reference proteome</keyword>
<dbReference type="InterPro" id="IPR027883">
    <property type="entry name" value="Redic1-like"/>
</dbReference>
<dbReference type="PANTHER" id="PTHR35158">
    <property type="entry name" value="CDNA SEQUENCE CN725425"/>
    <property type="match status" value="1"/>
</dbReference>
<name>A0A9X9MCW1_GULGU</name>
<evidence type="ECO:0000313" key="1">
    <source>
        <dbReference type="EMBL" id="VCX42343.1"/>
    </source>
</evidence>
<protein>
    <submittedName>
        <fullName evidence="1">Uncharacterized protein</fullName>
    </submittedName>
</protein>
<dbReference type="AlphaFoldDB" id="A0A9X9MCW1"/>
<dbReference type="Proteomes" id="UP000269945">
    <property type="component" value="Unassembled WGS sequence"/>
</dbReference>
<dbReference type="EMBL" id="CYRY02046587">
    <property type="protein sequence ID" value="VCX42343.1"/>
    <property type="molecule type" value="Genomic_DNA"/>
</dbReference>
<organism evidence="1 2">
    <name type="scientific">Gulo gulo</name>
    <name type="common">Wolverine</name>
    <name type="synonym">Gluton</name>
    <dbReference type="NCBI Taxonomy" id="48420"/>
    <lineage>
        <taxon>Eukaryota</taxon>
        <taxon>Metazoa</taxon>
        <taxon>Chordata</taxon>
        <taxon>Craniata</taxon>
        <taxon>Vertebrata</taxon>
        <taxon>Euteleostomi</taxon>
        <taxon>Mammalia</taxon>
        <taxon>Eutheria</taxon>
        <taxon>Laurasiatheria</taxon>
        <taxon>Carnivora</taxon>
        <taxon>Caniformia</taxon>
        <taxon>Musteloidea</taxon>
        <taxon>Mustelidae</taxon>
        <taxon>Guloninae</taxon>
        <taxon>Gulo</taxon>
    </lineage>
</organism>
<reference evidence="1 2" key="1">
    <citation type="submission" date="2018-10" db="EMBL/GenBank/DDBJ databases">
        <authorList>
            <person name="Ekblom R."/>
            <person name="Jareborg N."/>
        </authorList>
    </citation>
    <scope>NUCLEOTIDE SEQUENCE [LARGE SCALE GENOMIC DNA]</scope>
    <source>
        <tissue evidence="1">Muscle</tissue>
    </source>
</reference>
<comment type="caution">
    <text evidence="1">The sequence shown here is derived from an EMBL/GenBank/DDBJ whole genome shotgun (WGS) entry which is preliminary data.</text>
</comment>
<dbReference type="PANTHER" id="PTHR35158:SF1">
    <property type="entry name" value="CDNA SEQUENCE CN725425"/>
    <property type="match status" value="1"/>
</dbReference>
<gene>
    <name evidence="1" type="ORF">BN2614_LOCUS1</name>
</gene>
<evidence type="ECO:0000313" key="2">
    <source>
        <dbReference type="Proteomes" id="UP000269945"/>
    </source>
</evidence>